<evidence type="ECO:0000313" key="3">
    <source>
        <dbReference type="Proteomes" id="UP000031623"/>
    </source>
</evidence>
<gene>
    <name evidence="2" type="ORF">THII_0997</name>
</gene>
<evidence type="ECO:0000313" key="2">
    <source>
        <dbReference type="EMBL" id="BAP55294.1"/>
    </source>
</evidence>
<dbReference type="Proteomes" id="UP000031623">
    <property type="component" value="Chromosome"/>
</dbReference>
<feature type="domain" description="DUF2169" evidence="1">
    <location>
        <begin position="20"/>
        <end position="317"/>
    </location>
</feature>
<dbReference type="KEGG" id="tig:THII_0997"/>
<dbReference type="EMBL" id="AP014633">
    <property type="protein sequence ID" value="BAP55294.1"/>
    <property type="molecule type" value="Genomic_DNA"/>
</dbReference>
<dbReference type="STRING" id="40754.THII_0997"/>
<protein>
    <recommendedName>
        <fullName evidence="1">DUF2169 domain-containing protein</fullName>
    </recommendedName>
</protein>
<sequence>MELLNATQMQAGYTMGLRPDGRELLVVAIKGTFTLPQQHEPPQLAEKQIPLIEADTFTGEPGLSAPVYETDYAPYKARCDVILNGSAYAPHGEQVERIDVGLQVGSFYKTFQVVGDRVWEVSFLSLRASAPRPFLVMPISYDRAFGGVDNLHADENKHSAYMLNPVGRGYHQILDREFIEYTPLPNTEELGQRVSKPKGPYRPMAFGPLGRGWEPRYRLAGTYDQQWLNHTFPFLPADFNEAYYQCAPVDQQIDYLRGGEEVKLIHLTSGGVVNFRLPKLEVPVVFFLKKGGQQEVQAIADTLVLEPDAQRFTITWRAHLPLKKNMFEVVQVLVGKKSRGWWRARQLGKTYYPSLAAMTQVRRKKAEDEDE</sequence>
<evidence type="ECO:0000259" key="1">
    <source>
        <dbReference type="Pfam" id="PF09937"/>
    </source>
</evidence>
<dbReference type="HOGENOM" id="CLU_045796_0_0_6"/>
<dbReference type="AlphaFoldDB" id="A0A090AEF2"/>
<dbReference type="OrthoDB" id="237820at2"/>
<dbReference type="InterPro" id="IPR018683">
    <property type="entry name" value="DUF2169"/>
</dbReference>
<organism evidence="2 3">
    <name type="scientific">Thioploca ingrica</name>
    <dbReference type="NCBI Taxonomy" id="40754"/>
    <lineage>
        <taxon>Bacteria</taxon>
        <taxon>Pseudomonadati</taxon>
        <taxon>Pseudomonadota</taxon>
        <taxon>Gammaproteobacteria</taxon>
        <taxon>Thiotrichales</taxon>
        <taxon>Thiotrichaceae</taxon>
        <taxon>Thioploca</taxon>
    </lineage>
</organism>
<dbReference type="Pfam" id="PF09937">
    <property type="entry name" value="DUF2169"/>
    <property type="match status" value="1"/>
</dbReference>
<name>A0A090AEF2_9GAMM</name>
<accession>A0A090AEF2</accession>
<reference evidence="2 3" key="1">
    <citation type="journal article" date="2014" name="ISME J.">
        <title>Ecophysiology of Thioploca ingrica as revealed by the complete genome sequence supplemented with proteomic evidence.</title>
        <authorList>
            <person name="Kojima H."/>
            <person name="Ogura Y."/>
            <person name="Yamamoto N."/>
            <person name="Togashi T."/>
            <person name="Mori H."/>
            <person name="Watanabe T."/>
            <person name="Nemoto F."/>
            <person name="Kurokawa K."/>
            <person name="Hayashi T."/>
            <person name="Fukui M."/>
        </authorList>
    </citation>
    <scope>NUCLEOTIDE SEQUENCE [LARGE SCALE GENOMIC DNA]</scope>
</reference>
<keyword evidence="3" id="KW-1185">Reference proteome</keyword>
<proteinExistence type="predicted"/>